<protein>
    <submittedName>
        <fullName evidence="2">Uncharacterized protein</fullName>
    </submittedName>
</protein>
<keyword evidence="1" id="KW-1133">Transmembrane helix</keyword>
<gene>
    <name evidence="2" type="ORF">ILYODFUR_026184</name>
</gene>
<name>A0ABV0UWK1_9TELE</name>
<comment type="caution">
    <text evidence="2">The sequence shown here is derived from an EMBL/GenBank/DDBJ whole genome shotgun (WGS) entry which is preliminary data.</text>
</comment>
<keyword evidence="1" id="KW-0472">Membrane</keyword>
<organism evidence="2 3">
    <name type="scientific">Ilyodon furcidens</name>
    <name type="common">goldbreast splitfin</name>
    <dbReference type="NCBI Taxonomy" id="33524"/>
    <lineage>
        <taxon>Eukaryota</taxon>
        <taxon>Metazoa</taxon>
        <taxon>Chordata</taxon>
        <taxon>Craniata</taxon>
        <taxon>Vertebrata</taxon>
        <taxon>Euteleostomi</taxon>
        <taxon>Actinopterygii</taxon>
        <taxon>Neopterygii</taxon>
        <taxon>Teleostei</taxon>
        <taxon>Neoteleostei</taxon>
        <taxon>Acanthomorphata</taxon>
        <taxon>Ovalentaria</taxon>
        <taxon>Atherinomorphae</taxon>
        <taxon>Cyprinodontiformes</taxon>
        <taxon>Goodeidae</taxon>
        <taxon>Ilyodon</taxon>
    </lineage>
</organism>
<feature type="transmembrane region" description="Helical" evidence="1">
    <location>
        <begin position="130"/>
        <end position="156"/>
    </location>
</feature>
<proteinExistence type="predicted"/>
<dbReference type="Proteomes" id="UP001482620">
    <property type="component" value="Unassembled WGS sequence"/>
</dbReference>
<accession>A0ABV0UWK1</accession>
<evidence type="ECO:0000313" key="2">
    <source>
        <dbReference type="EMBL" id="MEQ2249131.1"/>
    </source>
</evidence>
<feature type="transmembrane region" description="Helical" evidence="1">
    <location>
        <begin position="93"/>
        <end position="118"/>
    </location>
</feature>
<sequence length="161" mass="17831">MLLHLPVFEARERILTSPPPSVAPLSRSLSSYPTRQSALGRDTPGDQLAAVGVLIKMISFTNNQISQNVSSGLQTTNNPIFPPSRCAFLSPCFGLFLVPISASFSLCLFFPFCAPCYWKMSSCCSSFACWQLCCLLILIYIFYCFQSFSVFSLSLLHLKGF</sequence>
<keyword evidence="1" id="KW-0812">Transmembrane</keyword>
<keyword evidence="3" id="KW-1185">Reference proteome</keyword>
<evidence type="ECO:0000313" key="3">
    <source>
        <dbReference type="Proteomes" id="UP001482620"/>
    </source>
</evidence>
<evidence type="ECO:0000256" key="1">
    <source>
        <dbReference type="SAM" id="Phobius"/>
    </source>
</evidence>
<dbReference type="EMBL" id="JAHRIQ010084379">
    <property type="protein sequence ID" value="MEQ2249131.1"/>
    <property type="molecule type" value="Genomic_DNA"/>
</dbReference>
<reference evidence="2 3" key="1">
    <citation type="submission" date="2021-06" db="EMBL/GenBank/DDBJ databases">
        <authorList>
            <person name="Palmer J.M."/>
        </authorList>
    </citation>
    <scope>NUCLEOTIDE SEQUENCE [LARGE SCALE GENOMIC DNA]</scope>
    <source>
        <strain evidence="3">if_2019</strain>
        <tissue evidence="2">Muscle</tissue>
    </source>
</reference>